<evidence type="ECO:0000313" key="9">
    <source>
        <dbReference type="Proteomes" id="UP000252355"/>
    </source>
</evidence>
<comment type="similarity">
    <text evidence="2">Belongs to the BMP lipoprotein family.</text>
</comment>
<dbReference type="InterPro" id="IPR003760">
    <property type="entry name" value="PnrA-like"/>
</dbReference>
<name>A0A367ZRZ5_9BACT</name>
<keyword evidence="6 8" id="KW-0449">Lipoprotein</keyword>
<dbReference type="SUPFAM" id="SSF53822">
    <property type="entry name" value="Periplasmic binding protein-like I"/>
    <property type="match status" value="1"/>
</dbReference>
<proteinExistence type="inferred from homology"/>
<evidence type="ECO:0000256" key="1">
    <source>
        <dbReference type="ARBA" id="ARBA00004193"/>
    </source>
</evidence>
<keyword evidence="4" id="KW-0732">Signal</keyword>
<protein>
    <submittedName>
        <fullName evidence="8">Basic membrane lipoprotein</fullName>
    </submittedName>
</protein>
<dbReference type="Pfam" id="PF02608">
    <property type="entry name" value="Bmp"/>
    <property type="match status" value="1"/>
</dbReference>
<accession>A0A367ZRZ5</accession>
<keyword evidence="5" id="KW-0472">Membrane</keyword>
<organism evidence="8 9">
    <name type="scientific">Candidatus Ozemobacter sibiricus</name>
    <dbReference type="NCBI Taxonomy" id="2268124"/>
    <lineage>
        <taxon>Bacteria</taxon>
        <taxon>Candidatus Ozemobacteria</taxon>
        <taxon>Candidatus Ozemobacterales</taxon>
        <taxon>Candidatus Ozemobacteraceae</taxon>
        <taxon>Candidatus Ozemobacter</taxon>
    </lineage>
</organism>
<evidence type="ECO:0000256" key="3">
    <source>
        <dbReference type="ARBA" id="ARBA00022475"/>
    </source>
</evidence>
<dbReference type="Proteomes" id="UP000252355">
    <property type="component" value="Unassembled WGS sequence"/>
</dbReference>
<comment type="subcellular location">
    <subcellularLocation>
        <location evidence="1">Cell membrane</location>
        <topology evidence="1">Lipid-anchor</topology>
    </subcellularLocation>
</comment>
<dbReference type="PANTHER" id="PTHR34296:SF2">
    <property type="entry name" value="ABC TRANSPORTER GUANOSINE-BINDING PROTEIN NUPN"/>
    <property type="match status" value="1"/>
</dbReference>
<feature type="domain" description="ABC transporter substrate-binding protein PnrA-like" evidence="7">
    <location>
        <begin position="44"/>
        <end position="312"/>
    </location>
</feature>
<evidence type="ECO:0000313" key="8">
    <source>
        <dbReference type="EMBL" id="RCK80914.1"/>
    </source>
</evidence>
<dbReference type="EMBL" id="QOQW01000004">
    <property type="protein sequence ID" value="RCK80914.1"/>
    <property type="molecule type" value="Genomic_DNA"/>
</dbReference>
<evidence type="ECO:0000256" key="2">
    <source>
        <dbReference type="ARBA" id="ARBA00008610"/>
    </source>
</evidence>
<evidence type="ECO:0000259" key="7">
    <source>
        <dbReference type="Pfam" id="PF02608"/>
    </source>
</evidence>
<dbReference type="CDD" id="cd06354">
    <property type="entry name" value="PBP1_PrnA-like"/>
    <property type="match status" value="1"/>
</dbReference>
<dbReference type="AlphaFoldDB" id="A0A367ZRZ5"/>
<gene>
    <name evidence="8" type="ORF">OZSIB_2802</name>
</gene>
<dbReference type="InterPro" id="IPR050957">
    <property type="entry name" value="BMP_lipoprotein"/>
</dbReference>
<dbReference type="InterPro" id="IPR028082">
    <property type="entry name" value="Peripla_BP_I"/>
</dbReference>
<evidence type="ECO:0000256" key="5">
    <source>
        <dbReference type="ARBA" id="ARBA00023136"/>
    </source>
</evidence>
<evidence type="ECO:0000256" key="6">
    <source>
        <dbReference type="ARBA" id="ARBA00023288"/>
    </source>
</evidence>
<evidence type="ECO:0000256" key="4">
    <source>
        <dbReference type="ARBA" id="ARBA00022729"/>
    </source>
</evidence>
<keyword evidence="3" id="KW-1003">Cell membrane</keyword>
<dbReference type="Gene3D" id="3.40.50.2300">
    <property type="match status" value="2"/>
</dbReference>
<dbReference type="PANTHER" id="PTHR34296">
    <property type="entry name" value="TRANSCRIPTIONAL ACTIVATOR PROTEIN MED"/>
    <property type="match status" value="1"/>
</dbReference>
<reference evidence="8 9" key="1">
    <citation type="submission" date="2018-05" db="EMBL/GenBank/DDBJ databases">
        <title>A metagenomic window into the 2 km-deep terrestrial subsurface aquifer revealed taxonomically and functionally diverse microbial community comprising novel uncultured bacterial lineages.</title>
        <authorList>
            <person name="Kadnikov V.V."/>
            <person name="Mardanov A.V."/>
            <person name="Beletsky A.V."/>
            <person name="Banks D."/>
            <person name="Pimenov N.V."/>
            <person name="Frank Y.A."/>
            <person name="Karnachuk O.V."/>
            <person name="Ravin N.V."/>
        </authorList>
    </citation>
    <scope>NUCLEOTIDE SEQUENCE [LARGE SCALE GENOMIC DNA]</scope>
    <source>
        <strain evidence="8">BY5</strain>
    </source>
</reference>
<dbReference type="GO" id="GO:0005886">
    <property type="term" value="C:plasma membrane"/>
    <property type="evidence" value="ECO:0007669"/>
    <property type="project" value="UniProtKB-SubCell"/>
</dbReference>
<comment type="caution">
    <text evidence="8">The sequence shown here is derived from an EMBL/GenBank/DDBJ whole genome shotgun (WGS) entry which is preliminary data.</text>
</comment>
<sequence>MMPRSRASLLVTVLALAIAVLPAGSIARAEPRTEPRPALRIGVVLSIGGLQDHAYNDATYAGVQNLRQRPGCLVDVIEPGDAAAIEPALEHFARQGHDLIVGVGIFANEPIRRVAERHPDRAFALFDSVVTLPNVLSILFNEEEGSFYAGAVAGLLTRSQTVGFLGGMVSPIIKCFESGFQKGVTFVNPKARVLVRYAGDTPAAFHSPEIGSRLGRELAEAGADLIFHAAGRTGLGLIQAARQGRFLVIGVDGDQTTLAPGKIVASLVKRLDVALDRAFRTVAEGRFKGGVLTLGLADAGIELVLSRFNKDRFTSLVQDRLREVEAFLLHK</sequence>